<proteinExistence type="inferred from homology"/>
<dbReference type="Gene3D" id="3.40.50.1820">
    <property type="entry name" value="alpha/beta hydrolase"/>
    <property type="match status" value="1"/>
</dbReference>
<gene>
    <name evidence="3" type="ORF">GCM10023091_00860</name>
</gene>
<name>A0ABP8LKU5_9BACT</name>
<dbReference type="PRINTS" id="PR00111">
    <property type="entry name" value="ABHYDROLASE"/>
</dbReference>
<reference evidence="4" key="1">
    <citation type="journal article" date="2019" name="Int. J. Syst. Evol. Microbiol.">
        <title>The Global Catalogue of Microorganisms (GCM) 10K type strain sequencing project: providing services to taxonomists for standard genome sequencing and annotation.</title>
        <authorList>
            <consortium name="The Broad Institute Genomics Platform"/>
            <consortium name="The Broad Institute Genome Sequencing Center for Infectious Disease"/>
            <person name="Wu L."/>
            <person name="Ma J."/>
        </authorList>
    </citation>
    <scope>NUCLEOTIDE SEQUENCE [LARGE SCALE GENOMIC DNA]</scope>
    <source>
        <strain evidence="4">JCM 31920</strain>
    </source>
</reference>
<dbReference type="InterPro" id="IPR050471">
    <property type="entry name" value="AB_hydrolase"/>
</dbReference>
<dbReference type="InterPro" id="IPR029058">
    <property type="entry name" value="AB_hydrolase_fold"/>
</dbReference>
<dbReference type="SUPFAM" id="SSF53474">
    <property type="entry name" value="alpha/beta-Hydrolases"/>
    <property type="match status" value="1"/>
</dbReference>
<dbReference type="InterPro" id="IPR000639">
    <property type="entry name" value="Epox_hydrolase-like"/>
</dbReference>
<evidence type="ECO:0000256" key="1">
    <source>
        <dbReference type="ARBA" id="ARBA00038128"/>
    </source>
</evidence>
<keyword evidence="3" id="KW-0378">Hydrolase</keyword>
<sequence>MAKIILKNDIEIFYTDLGHGKPVILIHGWPLSHKAWEPQVAALTEAGFRVIAYDRRGFGKSSAPSEDYDYDSFAADLNELINRLDLSDVTLVGFSMGGGEVVRYLTRYGNKRIAKAALVASIIPSIKQTDVNPEGVPQKVLDDIIASIKKDRPAFLTGFGKNFYNYSEQAKSVSPEQLHYDWSIAVNASPLATIGAAKAWMDTDFTEEAKKIGVPTLIIHGDADQTVPIQTSGDKAAKLIPGSIYKVYKNAPHGLNITHRDQLNTDLIEFLKS</sequence>
<protein>
    <submittedName>
        <fullName evidence="3">Alpha/beta hydrolase</fullName>
    </submittedName>
</protein>
<comment type="similarity">
    <text evidence="1">Belongs to the AB hydrolase superfamily. Bacterial non-heme haloperoxidase / perhydrolase family.</text>
</comment>
<evidence type="ECO:0000313" key="3">
    <source>
        <dbReference type="EMBL" id="GAA4430930.1"/>
    </source>
</evidence>
<comment type="caution">
    <text evidence="3">The sequence shown here is derived from an EMBL/GenBank/DDBJ whole genome shotgun (WGS) entry which is preliminary data.</text>
</comment>
<dbReference type="RefSeq" id="WP_345026011.1">
    <property type="nucleotide sequence ID" value="NZ_BAABEY010000001.1"/>
</dbReference>
<dbReference type="EMBL" id="BAABEY010000001">
    <property type="protein sequence ID" value="GAA4430930.1"/>
    <property type="molecule type" value="Genomic_DNA"/>
</dbReference>
<dbReference type="PANTHER" id="PTHR43433:SF3">
    <property type="entry name" value="NON-HEME CHLOROPEROXIDASE"/>
    <property type="match status" value="1"/>
</dbReference>
<accession>A0ABP8LKU5</accession>
<dbReference type="PRINTS" id="PR00412">
    <property type="entry name" value="EPOXHYDRLASE"/>
</dbReference>
<dbReference type="PANTHER" id="PTHR43433">
    <property type="entry name" value="HYDROLASE, ALPHA/BETA FOLD FAMILY PROTEIN"/>
    <property type="match status" value="1"/>
</dbReference>
<evidence type="ECO:0000259" key="2">
    <source>
        <dbReference type="Pfam" id="PF00561"/>
    </source>
</evidence>
<dbReference type="InterPro" id="IPR000073">
    <property type="entry name" value="AB_hydrolase_1"/>
</dbReference>
<feature type="domain" description="AB hydrolase-1" evidence="2">
    <location>
        <begin position="21"/>
        <end position="259"/>
    </location>
</feature>
<evidence type="ECO:0000313" key="4">
    <source>
        <dbReference type="Proteomes" id="UP001501508"/>
    </source>
</evidence>
<dbReference type="Pfam" id="PF00561">
    <property type="entry name" value="Abhydrolase_1"/>
    <property type="match status" value="1"/>
</dbReference>
<dbReference type="GO" id="GO:0016787">
    <property type="term" value="F:hydrolase activity"/>
    <property type="evidence" value="ECO:0007669"/>
    <property type="project" value="UniProtKB-KW"/>
</dbReference>
<organism evidence="3 4">
    <name type="scientific">Ravibacter arvi</name>
    <dbReference type="NCBI Taxonomy" id="2051041"/>
    <lineage>
        <taxon>Bacteria</taxon>
        <taxon>Pseudomonadati</taxon>
        <taxon>Bacteroidota</taxon>
        <taxon>Cytophagia</taxon>
        <taxon>Cytophagales</taxon>
        <taxon>Spirosomataceae</taxon>
        <taxon>Ravibacter</taxon>
    </lineage>
</organism>
<dbReference type="Proteomes" id="UP001501508">
    <property type="component" value="Unassembled WGS sequence"/>
</dbReference>
<keyword evidence="4" id="KW-1185">Reference proteome</keyword>